<evidence type="ECO:0000259" key="2">
    <source>
        <dbReference type="Pfam" id="PF01471"/>
    </source>
</evidence>
<dbReference type="Pfam" id="PF13406">
    <property type="entry name" value="SLT_2"/>
    <property type="match status" value="1"/>
</dbReference>
<evidence type="ECO:0000313" key="4">
    <source>
        <dbReference type="EMBL" id="MBP0483711.1"/>
    </source>
</evidence>
<evidence type="ECO:0000259" key="3">
    <source>
        <dbReference type="Pfam" id="PF13406"/>
    </source>
</evidence>
<dbReference type="RefSeq" id="WP_209361661.1">
    <property type="nucleotide sequence ID" value="NZ_JAGISH010000008.1"/>
</dbReference>
<dbReference type="EMBL" id="JAGISH010000008">
    <property type="protein sequence ID" value="MBP0483711.1"/>
    <property type="molecule type" value="Genomic_DNA"/>
</dbReference>
<accession>A0A940S238</accession>
<sequence>MRLSFILAGGWFAALTATAALAQEAVVQKPVAGDSTAQEVEPAEVPCGGSFASFVQGMKDEAVGMGHDPDTVQRFFAGISQSQSVLKADRRQGIFQDPFITFSRKLISQDRLNRGLALGREWAPIFQRIQDEYGIAPGVLLAFWAFETDYGSFQGDFNTANALVTLSHDCRRPELFRPQVFSALTLYEHGDFDPATTTGAWAGEIGQVQMLPKDIIENGVDGDGDGHVMLKTSAADALMSGAKMLHHLGWRPNEPWLQEIDLPGDLDWYDTGLQTTKTVAEWEHLGVRGANGPLDDGRLEASVLLPQGRKGPAFLAYPNFRVYFEWNQSYTYVLTAAYFGTRLMGAPAYDPGNPEPGLSGEEMKLLQRKLAARGFDVGEVDGILGSGTRNAVRDVQRELGLPADAWPTRVLLDRL</sequence>
<keyword evidence="1" id="KW-0732">Signal</keyword>
<dbReference type="InterPro" id="IPR002477">
    <property type="entry name" value="Peptidoglycan-bd-like"/>
</dbReference>
<dbReference type="InterPro" id="IPR043426">
    <property type="entry name" value="MltB-like"/>
</dbReference>
<protein>
    <submittedName>
        <fullName evidence="4">Lytic murein transglycosylase</fullName>
    </submittedName>
</protein>
<keyword evidence="5" id="KW-1185">Reference proteome</keyword>
<dbReference type="Proteomes" id="UP000675940">
    <property type="component" value="Unassembled WGS sequence"/>
</dbReference>
<feature type="signal peptide" evidence="1">
    <location>
        <begin position="1"/>
        <end position="22"/>
    </location>
</feature>
<dbReference type="InterPro" id="IPR023346">
    <property type="entry name" value="Lysozyme-like_dom_sf"/>
</dbReference>
<dbReference type="Gene3D" id="1.10.101.10">
    <property type="entry name" value="PGBD-like superfamily/PGBD"/>
    <property type="match status" value="1"/>
</dbReference>
<dbReference type="GO" id="GO:0008933">
    <property type="term" value="F:peptidoglycan lytic transglycosylase activity"/>
    <property type="evidence" value="ECO:0007669"/>
    <property type="project" value="TreeGrafter"/>
</dbReference>
<dbReference type="InterPro" id="IPR011970">
    <property type="entry name" value="MltB_2"/>
</dbReference>
<dbReference type="SUPFAM" id="SSF53955">
    <property type="entry name" value="Lysozyme-like"/>
    <property type="match status" value="1"/>
</dbReference>
<dbReference type="NCBIfam" id="TIGR02283">
    <property type="entry name" value="MltB_2"/>
    <property type="match status" value="1"/>
</dbReference>
<reference evidence="4" key="1">
    <citation type="submission" date="2021-03" db="EMBL/GenBank/DDBJ databases">
        <title>Sagittula salina sp. nov. strain M10.9X isolated from the marine waste.</title>
        <authorList>
            <person name="Satari L."/>
            <person name="Molina-Menor E."/>
            <person name="Vidal-Verdu A."/>
            <person name="Pascual J."/>
            <person name="Pereto J."/>
            <person name="Porcar M."/>
        </authorList>
    </citation>
    <scope>NUCLEOTIDE SEQUENCE</scope>
    <source>
        <strain evidence="4">M10.9X</strain>
    </source>
</reference>
<feature type="chain" id="PRO_5037855299" evidence="1">
    <location>
        <begin position="23"/>
        <end position="415"/>
    </location>
</feature>
<dbReference type="GO" id="GO:0009253">
    <property type="term" value="P:peptidoglycan catabolic process"/>
    <property type="evidence" value="ECO:0007669"/>
    <property type="project" value="TreeGrafter"/>
</dbReference>
<evidence type="ECO:0000256" key="1">
    <source>
        <dbReference type="SAM" id="SignalP"/>
    </source>
</evidence>
<feature type="domain" description="Transglycosylase SLT" evidence="3">
    <location>
        <begin position="51"/>
        <end position="339"/>
    </location>
</feature>
<dbReference type="PANTHER" id="PTHR30163">
    <property type="entry name" value="MEMBRANE-BOUND LYTIC MUREIN TRANSGLYCOSYLASE B"/>
    <property type="match status" value="1"/>
</dbReference>
<dbReference type="InterPro" id="IPR036365">
    <property type="entry name" value="PGBD-like_sf"/>
</dbReference>
<proteinExistence type="predicted"/>
<dbReference type="Gene3D" id="1.10.530.10">
    <property type="match status" value="1"/>
</dbReference>
<gene>
    <name evidence="4" type="ORF">J5474_14605</name>
</gene>
<dbReference type="InterPro" id="IPR036366">
    <property type="entry name" value="PGBDSf"/>
</dbReference>
<dbReference type="Pfam" id="PF01471">
    <property type="entry name" value="PG_binding_1"/>
    <property type="match status" value="1"/>
</dbReference>
<feature type="domain" description="Peptidoglycan binding-like" evidence="2">
    <location>
        <begin position="359"/>
        <end position="413"/>
    </location>
</feature>
<comment type="caution">
    <text evidence="4">The sequence shown here is derived from an EMBL/GenBank/DDBJ whole genome shotgun (WGS) entry which is preliminary data.</text>
</comment>
<dbReference type="InterPro" id="IPR031304">
    <property type="entry name" value="SLT_2"/>
</dbReference>
<dbReference type="Gene3D" id="1.10.8.350">
    <property type="entry name" value="Bacterial muramidase"/>
    <property type="match status" value="1"/>
</dbReference>
<dbReference type="SUPFAM" id="SSF47090">
    <property type="entry name" value="PGBD-like"/>
    <property type="match status" value="1"/>
</dbReference>
<name>A0A940S238_9RHOB</name>
<organism evidence="4 5">
    <name type="scientific">Sagittula salina</name>
    <dbReference type="NCBI Taxonomy" id="2820268"/>
    <lineage>
        <taxon>Bacteria</taxon>
        <taxon>Pseudomonadati</taxon>
        <taxon>Pseudomonadota</taxon>
        <taxon>Alphaproteobacteria</taxon>
        <taxon>Rhodobacterales</taxon>
        <taxon>Roseobacteraceae</taxon>
        <taxon>Sagittula</taxon>
    </lineage>
</organism>
<dbReference type="PANTHER" id="PTHR30163:SF8">
    <property type="entry name" value="LYTIC MUREIN TRANSGLYCOSYLASE"/>
    <property type="match status" value="1"/>
</dbReference>
<dbReference type="AlphaFoldDB" id="A0A940S238"/>
<evidence type="ECO:0000313" key="5">
    <source>
        <dbReference type="Proteomes" id="UP000675940"/>
    </source>
</evidence>